<keyword evidence="1" id="KW-0328">Glycosyltransferase</keyword>
<comment type="caution">
    <text evidence="1">The sequence shown here is derived from an EMBL/GenBank/DDBJ whole genome shotgun (WGS) entry which is preliminary data.</text>
</comment>
<proteinExistence type="predicted"/>
<reference evidence="1" key="1">
    <citation type="submission" date="2021-02" db="EMBL/GenBank/DDBJ databases">
        <authorList>
            <consortium name="DOE Joint Genome Institute"/>
            <person name="Ahrendt S."/>
            <person name="Looney B.P."/>
            <person name="Miyauchi S."/>
            <person name="Morin E."/>
            <person name="Drula E."/>
            <person name="Courty P.E."/>
            <person name="Chicoki N."/>
            <person name="Fauchery L."/>
            <person name="Kohler A."/>
            <person name="Kuo A."/>
            <person name="Labutti K."/>
            <person name="Pangilinan J."/>
            <person name="Lipzen A."/>
            <person name="Riley R."/>
            <person name="Andreopoulos W."/>
            <person name="He G."/>
            <person name="Johnson J."/>
            <person name="Barry K.W."/>
            <person name="Grigoriev I.V."/>
            <person name="Nagy L."/>
            <person name="Hibbett D."/>
            <person name="Henrissat B."/>
            <person name="Matheny P.B."/>
            <person name="Labbe J."/>
            <person name="Martin F."/>
        </authorList>
    </citation>
    <scope>NUCLEOTIDE SEQUENCE</scope>
    <source>
        <strain evidence="1">EC-137</strain>
    </source>
</reference>
<gene>
    <name evidence="1" type="ORF">K488DRAFT_41497</name>
</gene>
<name>A0ACB8QWP6_9AGAM</name>
<protein>
    <submittedName>
        <fullName evidence="1">Mannosyltransferase</fullName>
    </submittedName>
</protein>
<keyword evidence="2" id="KW-1185">Reference proteome</keyword>
<evidence type="ECO:0000313" key="1">
    <source>
        <dbReference type="EMBL" id="KAI0036259.1"/>
    </source>
</evidence>
<reference evidence="1" key="2">
    <citation type="journal article" date="2022" name="New Phytol.">
        <title>Evolutionary transition to the ectomycorrhizal habit in the genomes of a hyperdiverse lineage of mushroom-forming fungi.</title>
        <authorList>
            <person name="Looney B."/>
            <person name="Miyauchi S."/>
            <person name="Morin E."/>
            <person name="Drula E."/>
            <person name="Courty P.E."/>
            <person name="Kohler A."/>
            <person name="Kuo A."/>
            <person name="LaButti K."/>
            <person name="Pangilinan J."/>
            <person name="Lipzen A."/>
            <person name="Riley R."/>
            <person name="Andreopoulos W."/>
            <person name="He G."/>
            <person name="Johnson J."/>
            <person name="Nolan M."/>
            <person name="Tritt A."/>
            <person name="Barry K.W."/>
            <person name="Grigoriev I.V."/>
            <person name="Nagy L.G."/>
            <person name="Hibbett D."/>
            <person name="Henrissat B."/>
            <person name="Matheny P.B."/>
            <person name="Labbe J."/>
            <person name="Martin F.M."/>
        </authorList>
    </citation>
    <scope>NUCLEOTIDE SEQUENCE</scope>
    <source>
        <strain evidence="1">EC-137</strain>
    </source>
</reference>
<dbReference type="Proteomes" id="UP000814128">
    <property type="component" value="Unassembled WGS sequence"/>
</dbReference>
<dbReference type="EMBL" id="MU273473">
    <property type="protein sequence ID" value="KAI0036259.1"/>
    <property type="molecule type" value="Genomic_DNA"/>
</dbReference>
<sequence>MILLPFLLYIVTPITLAYIFHARKLRKSRNNQVDGVRKALNLESVSGKKFVGFFHPYCNAGGGGERVLWTAIAFMQRTQPDVISVVYSGDVDASKEQIVEKVKSRFDIGLSASSLHFVFLHSRRLVEDKTWPRFTLLAQSLGSMYLAWEAMSKFIPDLYVDTMGYAFTFPVVAWLTGVPIGAYVHYPTISTDMLARVEARTSWHTNSDSISSSPVLSSGKLFYYRAFMYIYSRCLRRADFLMVNSTWTKNHIDSILQHTDGLFDTLDSAAEALLTPFAIIASLSLPTPASHPHKMPKEALRIYPPCDTRSMASFPLEGRERIILSIAQFRPEKDHAMQIKALDALLRAHPEYKSSPHPLRLVLIGGVRNDGDRARVEGLQTLARDLGVSDFLEFIVNASYQDMLTYLSRSSVGIHTMVDEHFGINVVEFMAAGVIPVAHASAGPFLDIVLPVDGMPTGFHARTVDEFAQALHDALSLSSTDDIAMRKRGRESAVQRFSELEFEKGWEASGWKRWLR</sequence>
<keyword evidence="1" id="KW-0808">Transferase</keyword>
<evidence type="ECO:0000313" key="2">
    <source>
        <dbReference type="Proteomes" id="UP000814128"/>
    </source>
</evidence>
<organism evidence="1 2">
    <name type="scientific">Vararia minispora EC-137</name>
    <dbReference type="NCBI Taxonomy" id="1314806"/>
    <lineage>
        <taxon>Eukaryota</taxon>
        <taxon>Fungi</taxon>
        <taxon>Dikarya</taxon>
        <taxon>Basidiomycota</taxon>
        <taxon>Agaricomycotina</taxon>
        <taxon>Agaricomycetes</taxon>
        <taxon>Russulales</taxon>
        <taxon>Lachnocladiaceae</taxon>
        <taxon>Vararia</taxon>
    </lineage>
</organism>
<accession>A0ACB8QWP6</accession>